<dbReference type="EMBL" id="SDMP01000010">
    <property type="protein sequence ID" value="RYR36234.1"/>
    <property type="molecule type" value="Genomic_DNA"/>
</dbReference>
<evidence type="ECO:0000256" key="1">
    <source>
        <dbReference type="ARBA" id="ARBA00022821"/>
    </source>
</evidence>
<proteinExistence type="predicted"/>
<evidence type="ECO:0000313" key="3">
    <source>
        <dbReference type="EMBL" id="RYR36234.1"/>
    </source>
</evidence>
<keyword evidence="1" id="KW-0611">Plant defense</keyword>
<feature type="region of interest" description="Disordered" evidence="2">
    <location>
        <begin position="278"/>
        <end position="339"/>
    </location>
</feature>
<dbReference type="InterPro" id="IPR050905">
    <property type="entry name" value="Plant_NBS-LRR"/>
</dbReference>
<reference evidence="3 4" key="1">
    <citation type="submission" date="2019-01" db="EMBL/GenBank/DDBJ databases">
        <title>Sequencing of cultivated peanut Arachis hypogaea provides insights into genome evolution and oil improvement.</title>
        <authorList>
            <person name="Chen X."/>
        </authorList>
    </citation>
    <scope>NUCLEOTIDE SEQUENCE [LARGE SCALE GENOMIC DNA]</scope>
    <source>
        <strain evidence="4">cv. Fuhuasheng</strain>
        <tissue evidence="3">Leaves</tissue>
    </source>
</reference>
<dbReference type="AlphaFoldDB" id="A0A445BC33"/>
<dbReference type="PANTHER" id="PTHR33463:SF183">
    <property type="entry name" value="NB-ARC DOMAIN DISEASE RESISTANCE PROTEIN"/>
    <property type="match status" value="1"/>
</dbReference>
<keyword evidence="4" id="KW-1185">Reference proteome</keyword>
<accession>A0A445BC33</accession>
<evidence type="ECO:0000256" key="2">
    <source>
        <dbReference type="SAM" id="MobiDB-lite"/>
    </source>
</evidence>
<evidence type="ECO:0000313" key="4">
    <source>
        <dbReference type="Proteomes" id="UP000289738"/>
    </source>
</evidence>
<gene>
    <name evidence="3" type="ORF">Ahy_A10g051241</name>
</gene>
<feature type="compositionally biased region" description="Polar residues" evidence="2">
    <location>
        <begin position="325"/>
        <end position="334"/>
    </location>
</feature>
<organism evidence="3 4">
    <name type="scientific">Arachis hypogaea</name>
    <name type="common">Peanut</name>
    <dbReference type="NCBI Taxonomy" id="3818"/>
    <lineage>
        <taxon>Eukaryota</taxon>
        <taxon>Viridiplantae</taxon>
        <taxon>Streptophyta</taxon>
        <taxon>Embryophyta</taxon>
        <taxon>Tracheophyta</taxon>
        <taxon>Spermatophyta</taxon>
        <taxon>Magnoliopsida</taxon>
        <taxon>eudicotyledons</taxon>
        <taxon>Gunneridae</taxon>
        <taxon>Pentapetalae</taxon>
        <taxon>rosids</taxon>
        <taxon>fabids</taxon>
        <taxon>Fabales</taxon>
        <taxon>Fabaceae</taxon>
        <taxon>Papilionoideae</taxon>
        <taxon>50 kb inversion clade</taxon>
        <taxon>dalbergioids sensu lato</taxon>
        <taxon>Dalbergieae</taxon>
        <taxon>Pterocarpus clade</taxon>
        <taxon>Arachis</taxon>
    </lineage>
</organism>
<dbReference type="SUPFAM" id="SSF52047">
    <property type="entry name" value="RNI-like"/>
    <property type="match status" value="1"/>
</dbReference>
<comment type="caution">
    <text evidence="3">The sequence shown here is derived from an EMBL/GenBank/DDBJ whole genome shotgun (WGS) entry which is preliminary data.</text>
</comment>
<dbReference type="Gene3D" id="3.80.10.10">
    <property type="entry name" value="Ribonuclease Inhibitor"/>
    <property type="match status" value="1"/>
</dbReference>
<dbReference type="InterPro" id="IPR032675">
    <property type="entry name" value="LRR_dom_sf"/>
</dbReference>
<sequence length="386" mass="42854">MLRGDSPNQLTSLQSLKIEECDELSCCVLKAPEITNLSISEKYLVGSVVEAITNTQLSCLTSLSISNCSSQISFSMSAIFPSLQQMRIEGCRELEIQMDGQHHSLQELYICSSCDSLASYSLLDSFPNLVHLQINNCGNMEFIIDLFDTGHPHRSLRFLEISNIEKLVSSAAFMHTKIWEFKIFSWNECHAGTWIYAGSEGAACRGCCRGATEDGDETTDGGKSTTQQRYIQMRDLEIEKGAAIGECGKGFETSSTATTRRRQKQLTATAVEVWLRRQRKDDRQRAQEIRRSWSRVASRTVGDASARSRKQTRLEREPTKASSEDVASNGQGSATAAPPNCNVCIHSNQNASINRLYSCSEQDPPAAESNQYSVGLGAFFIRIWIP</sequence>
<name>A0A445BC33_ARAHY</name>
<protein>
    <submittedName>
        <fullName evidence="3">Uncharacterized protein</fullName>
    </submittedName>
</protein>
<dbReference type="PANTHER" id="PTHR33463">
    <property type="entry name" value="NB-ARC DOMAIN-CONTAINING PROTEIN-RELATED"/>
    <property type="match status" value="1"/>
</dbReference>
<feature type="compositionally biased region" description="Basic and acidic residues" evidence="2">
    <location>
        <begin position="312"/>
        <end position="323"/>
    </location>
</feature>
<dbReference type="Proteomes" id="UP000289738">
    <property type="component" value="Chromosome A10"/>
</dbReference>
<feature type="compositionally biased region" description="Basic and acidic residues" evidence="2">
    <location>
        <begin position="279"/>
        <end position="291"/>
    </location>
</feature>